<evidence type="ECO:0000313" key="3">
    <source>
        <dbReference type="Proteomes" id="UP000016932"/>
    </source>
</evidence>
<dbReference type="STRING" id="383855.M3AA80"/>
<feature type="compositionally biased region" description="Polar residues" evidence="1">
    <location>
        <begin position="178"/>
        <end position="190"/>
    </location>
</feature>
<organism evidence="2 3">
    <name type="scientific">Pseudocercospora fijiensis (strain CIRAD86)</name>
    <name type="common">Black leaf streak disease fungus</name>
    <name type="synonym">Mycosphaerella fijiensis</name>
    <dbReference type="NCBI Taxonomy" id="383855"/>
    <lineage>
        <taxon>Eukaryota</taxon>
        <taxon>Fungi</taxon>
        <taxon>Dikarya</taxon>
        <taxon>Ascomycota</taxon>
        <taxon>Pezizomycotina</taxon>
        <taxon>Dothideomycetes</taxon>
        <taxon>Dothideomycetidae</taxon>
        <taxon>Mycosphaerellales</taxon>
        <taxon>Mycosphaerellaceae</taxon>
        <taxon>Pseudocercospora</taxon>
    </lineage>
</organism>
<sequence length="934" mass="101492">MAADHGQSVARVSGVGRVDQCLLPNGSCAFRHLSAGATAPTCGCRRFWLDTGHAATGDGERAWCFCGHHACFHDFAGGSAQHHAHAHAHAQLLANGPAGGADAEQPTRPQSQQNAFIAPTWSELIREPVMPSSGAGVQNNETTNSSTTGLGIRNASQTDSINLRLWNALNAFARQQDGSHASSNLPSTAVPSVAEGEGAPARHTSAHVQPRAMGPPLHIPHDPFTANPNGQYSATELATPSVQSRTPDFRAATALPSIARPSTPLNQPRRALSIGDAAPTAREEAPTVPDDDNCRRRPGRPLSAGPSLSIQEMCNTIENYGRRLSLLENISFNHLPCDEVHDQFQLMDGRVLDLEQWRAEQENHHNHDDTEEQIQAANDRLDDLENWRTEYLAAQLGDQSDSPEASSSRRKRLLPDASSFESDGSIDLNAAAHTEAMVLAAIAASAETGPRIDALESRLSELEGAALPSFARPWSVQIVLLPFGRNLPGVWFTSEQSTQHSMRSAIHTSEDWPAALEAPKTSFRSEGADGAWTTTSIEAWANSTQDEWLSPKACGPTGTVFQRLASRGFVHDVEFFSPDAAHILSVVSEAFDGVLSDQTSVPGAMLEKYHGLRERFIPLRKIRKSSRLRFLAPPEMVTPTAWTAEFLESSVFMKSNGERRLYLTSPDGYLQPPQSGWNWQTLRTLPLYDADGELQDAQNAGGIVEACWSYNDRLDTAMSLHSSFEGAGSPWHHRPTSQEPEHVDRDADDAMSRNAVPQHHDCSVSLASAASVQIIGCNTLPKRRVASFEARSPSKEQEERAQYVFKRRRISSSPELDRRGYNLTPRYSREPPSPFTSDEIGPGRGSQAASSRARGTTPFAYATPHSHFDSRGGDGETEADDDLPLAQSENGDWEGLPDGPTTSPVSSEGSRNQAVIGNRIDEEGPEQDFTVDEG</sequence>
<dbReference type="VEuPathDB" id="FungiDB:MYCFIDRAFT_215990"/>
<dbReference type="EMBL" id="KB446560">
    <property type="protein sequence ID" value="EME81526.1"/>
    <property type="molecule type" value="Genomic_DNA"/>
</dbReference>
<proteinExistence type="predicted"/>
<dbReference type="OrthoDB" id="5427134at2759"/>
<feature type="compositionally biased region" description="Polar residues" evidence="1">
    <location>
        <begin position="397"/>
        <end position="406"/>
    </location>
</feature>
<feature type="region of interest" description="Disordered" evidence="1">
    <location>
        <begin position="725"/>
        <end position="747"/>
    </location>
</feature>
<evidence type="ECO:0000313" key="2">
    <source>
        <dbReference type="EMBL" id="EME81526.1"/>
    </source>
</evidence>
<feature type="region of interest" description="Disordered" evidence="1">
    <location>
        <begin position="131"/>
        <end position="152"/>
    </location>
</feature>
<dbReference type="KEGG" id="pfj:MYCFIDRAFT_215990"/>
<feature type="region of interest" description="Disordered" evidence="1">
    <location>
        <begin position="394"/>
        <end position="421"/>
    </location>
</feature>
<feature type="compositionally biased region" description="Polar residues" evidence="1">
    <location>
        <begin position="900"/>
        <end position="915"/>
    </location>
</feature>
<feature type="compositionally biased region" description="Polar residues" evidence="1">
    <location>
        <begin position="135"/>
        <end position="152"/>
    </location>
</feature>
<feature type="compositionally biased region" description="Basic and acidic residues" evidence="1">
    <location>
        <begin position="792"/>
        <end position="801"/>
    </location>
</feature>
<feature type="region of interest" description="Disordered" evidence="1">
    <location>
        <begin position="815"/>
        <end position="934"/>
    </location>
</feature>
<accession>M3AA80</accession>
<dbReference type="HOGENOM" id="CLU_349896_0_0_1"/>
<feature type="region of interest" description="Disordered" evidence="1">
    <location>
        <begin position="787"/>
        <end position="806"/>
    </location>
</feature>
<dbReference type="GeneID" id="19338232"/>
<feature type="region of interest" description="Disordered" evidence="1">
    <location>
        <begin position="259"/>
        <end position="307"/>
    </location>
</feature>
<name>M3AA80_PSEFD</name>
<feature type="compositionally biased region" description="Acidic residues" evidence="1">
    <location>
        <begin position="923"/>
        <end position="934"/>
    </location>
</feature>
<reference evidence="2 3" key="1">
    <citation type="journal article" date="2012" name="PLoS Pathog.">
        <title>Diverse lifestyles and strategies of plant pathogenesis encoded in the genomes of eighteen Dothideomycetes fungi.</title>
        <authorList>
            <person name="Ohm R.A."/>
            <person name="Feau N."/>
            <person name="Henrissat B."/>
            <person name="Schoch C.L."/>
            <person name="Horwitz B.A."/>
            <person name="Barry K.W."/>
            <person name="Condon B.J."/>
            <person name="Copeland A.C."/>
            <person name="Dhillon B."/>
            <person name="Glaser F."/>
            <person name="Hesse C.N."/>
            <person name="Kosti I."/>
            <person name="LaButti K."/>
            <person name="Lindquist E.A."/>
            <person name="Lucas S."/>
            <person name="Salamov A.A."/>
            <person name="Bradshaw R.E."/>
            <person name="Ciuffetti L."/>
            <person name="Hamelin R.C."/>
            <person name="Kema G.H.J."/>
            <person name="Lawrence C."/>
            <person name="Scott J.A."/>
            <person name="Spatafora J.W."/>
            <person name="Turgeon B.G."/>
            <person name="de Wit P.J.G.M."/>
            <person name="Zhong S."/>
            <person name="Goodwin S.B."/>
            <person name="Grigoriev I.V."/>
        </authorList>
    </citation>
    <scope>NUCLEOTIDE SEQUENCE [LARGE SCALE GENOMIC DNA]</scope>
    <source>
        <strain evidence="2 3">CIRAD86</strain>
    </source>
</reference>
<dbReference type="eggNOG" id="ENOG502RYPA">
    <property type="taxonomic scope" value="Eukaryota"/>
</dbReference>
<feature type="region of interest" description="Disordered" evidence="1">
    <location>
        <begin position="178"/>
        <end position="198"/>
    </location>
</feature>
<gene>
    <name evidence="2" type="ORF">MYCFIDRAFT_215990</name>
</gene>
<keyword evidence="3" id="KW-1185">Reference proteome</keyword>
<dbReference type="AlphaFoldDB" id="M3AA80"/>
<dbReference type="RefSeq" id="XP_007928699.1">
    <property type="nucleotide sequence ID" value="XM_007930508.1"/>
</dbReference>
<protein>
    <submittedName>
        <fullName evidence="2">Uncharacterized protein</fullName>
    </submittedName>
</protein>
<evidence type="ECO:0000256" key="1">
    <source>
        <dbReference type="SAM" id="MobiDB-lite"/>
    </source>
</evidence>
<dbReference type="Proteomes" id="UP000016932">
    <property type="component" value="Unassembled WGS sequence"/>
</dbReference>